<dbReference type="SUPFAM" id="SSF52172">
    <property type="entry name" value="CheY-like"/>
    <property type="match status" value="1"/>
</dbReference>
<evidence type="ECO:0000313" key="4">
    <source>
        <dbReference type="EMBL" id="WIM04755.1"/>
    </source>
</evidence>
<accession>A0AA49IU49</accession>
<dbReference type="Pfam" id="PF00072">
    <property type="entry name" value="Response_reg"/>
    <property type="match status" value="1"/>
</dbReference>
<feature type="domain" description="Response regulatory" evidence="3">
    <location>
        <begin position="3"/>
        <end position="117"/>
    </location>
</feature>
<dbReference type="InterPro" id="IPR001789">
    <property type="entry name" value="Sig_transdc_resp-reg_receiver"/>
</dbReference>
<dbReference type="AlphaFoldDB" id="A0AA49IU49"/>
<organism evidence="4">
    <name type="scientific">Candidatus Nitricoxidivorans perseverans</name>
    <dbReference type="NCBI Taxonomy" id="2975601"/>
    <lineage>
        <taxon>Bacteria</taxon>
        <taxon>Pseudomonadati</taxon>
        <taxon>Pseudomonadota</taxon>
        <taxon>Betaproteobacteria</taxon>
        <taxon>Nitrosomonadales</taxon>
        <taxon>Sterolibacteriaceae</taxon>
        <taxon>Candidatus Nitricoxidivorans</taxon>
    </lineage>
</organism>
<dbReference type="SMART" id="SM00448">
    <property type="entry name" value="REC"/>
    <property type="match status" value="1"/>
</dbReference>
<dbReference type="PRINTS" id="PR01590">
    <property type="entry name" value="HTHFIS"/>
</dbReference>
<protein>
    <submittedName>
        <fullName evidence="4">Response regulator</fullName>
    </submittedName>
</protein>
<reference evidence="4" key="1">
    <citation type="journal article" date="2023" name="Nat. Microbiol.">
        <title>Enrichment and characterization of a nitric oxide-reducing microbial community in a continuous bioreactor.</title>
        <authorList>
            <person name="Garrido-Amador P."/>
            <person name="Stortenbeker N."/>
            <person name="Wessels H.J.C.T."/>
            <person name="Speth D.R."/>
            <person name="Garcia-Heredia I."/>
            <person name="Kartal B."/>
        </authorList>
    </citation>
    <scope>NUCLEOTIDE SEQUENCE</scope>
    <source>
        <strain evidence="4">MAG1</strain>
    </source>
</reference>
<evidence type="ECO:0000256" key="2">
    <source>
        <dbReference type="PROSITE-ProRule" id="PRU00169"/>
    </source>
</evidence>
<dbReference type="KEGG" id="npv:OHM77_08585"/>
<dbReference type="PANTHER" id="PTHR44591">
    <property type="entry name" value="STRESS RESPONSE REGULATOR PROTEIN 1"/>
    <property type="match status" value="1"/>
</dbReference>
<dbReference type="InterPro" id="IPR011006">
    <property type="entry name" value="CheY-like_superfamily"/>
</dbReference>
<dbReference type="GO" id="GO:0000160">
    <property type="term" value="P:phosphorelay signal transduction system"/>
    <property type="evidence" value="ECO:0007669"/>
    <property type="project" value="InterPro"/>
</dbReference>
<sequence>MNRILIVEDDPDMARVLTRALRSRGFETVSVRDVDAALAAADAAPPDYAILDLKLETGSGLSLIGPLKSINPAVKVLILTGYASIATAVDAIKLGASHYLAKPAYIGEILSGLGIDAVTADNDAGAAIDQEKRYSLAELEWKHILRTLSDQGGNVSAAARALNMHRRTLQRKLAMNGDSVLAEIREKSVRRFRRERQQMASGG</sequence>
<dbReference type="InterPro" id="IPR002197">
    <property type="entry name" value="HTH_Fis"/>
</dbReference>
<name>A0AA49IU49_9PROT</name>
<gene>
    <name evidence="4" type="ORF">OHM77_08585</name>
</gene>
<dbReference type="Gene3D" id="1.10.10.60">
    <property type="entry name" value="Homeodomain-like"/>
    <property type="match status" value="1"/>
</dbReference>
<feature type="modified residue" description="4-aspartylphosphate" evidence="2">
    <location>
        <position position="52"/>
    </location>
</feature>
<dbReference type="EMBL" id="CP107246">
    <property type="protein sequence ID" value="WIM04755.1"/>
    <property type="molecule type" value="Genomic_DNA"/>
</dbReference>
<dbReference type="InterPro" id="IPR050595">
    <property type="entry name" value="Bact_response_regulator"/>
</dbReference>
<dbReference type="InterPro" id="IPR009057">
    <property type="entry name" value="Homeodomain-like_sf"/>
</dbReference>
<keyword evidence="1 2" id="KW-0597">Phosphoprotein</keyword>
<evidence type="ECO:0000259" key="3">
    <source>
        <dbReference type="PROSITE" id="PS50110"/>
    </source>
</evidence>
<dbReference type="PANTHER" id="PTHR44591:SF3">
    <property type="entry name" value="RESPONSE REGULATORY DOMAIN-CONTAINING PROTEIN"/>
    <property type="match status" value="1"/>
</dbReference>
<dbReference type="Gene3D" id="3.40.50.2300">
    <property type="match status" value="1"/>
</dbReference>
<proteinExistence type="predicted"/>
<dbReference type="Pfam" id="PF02954">
    <property type="entry name" value="HTH_8"/>
    <property type="match status" value="1"/>
</dbReference>
<evidence type="ECO:0000256" key="1">
    <source>
        <dbReference type="ARBA" id="ARBA00022553"/>
    </source>
</evidence>
<dbReference type="SUPFAM" id="SSF46689">
    <property type="entry name" value="Homeodomain-like"/>
    <property type="match status" value="1"/>
</dbReference>
<dbReference type="GO" id="GO:0043565">
    <property type="term" value="F:sequence-specific DNA binding"/>
    <property type="evidence" value="ECO:0007669"/>
    <property type="project" value="InterPro"/>
</dbReference>
<dbReference type="Proteomes" id="UP001234916">
    <property type="component" value="Chromosome"/>
</dbReference>
<dbReference type="PROSITE" id="PS50110">
    <property type="entry name" value="RESPONSE_REGULATORY"/>
    <property type="match status" value="1"/>
</dbReference>